<dbReference type="InterPro" id="IPR056009">
    <property type="entry name" value="DUF7587"/>
</dbReference>
<comment type="caution">
    <text evidence="2">The sequence shown here is derived from an EMBL/GenBank/DDBJ whole genome shotgun (WGS) entry which is preliminary data.</text>
</comment>
<proteinExistence type="predicted"/>
<dbReference type="EMBL" id="WNKQ01000001">
    <property type="protein sequence ID" value="KAF5853802.1"/>
    <property type="molecule type" value="Genomic_DNA"/>
</dbReference>
<evidence type="ECO:0000313" key="2">
    <source>
        <dbReference type="EMBL" id="KAF5853802.1"/>
    </source>
</evidence>
<protein>
    <recommendedName>
        <fullName evidence="1">DUF7587 domain-containing protein</fullName>
    </recommendedName>
</protein>
<sequence length="184" mass="19973">MAAPTAIPPLVYRVHRSTSQTRYSFSTGFSAKNQTTIVNYTSALSRFSLAHLNQQTNISSPFISVYDNAAHAEAVARYFGERYQEDTWIISVDPAHFARGPVFRAADLLREGVAEAENANSGSNRKKGKGVVDDGADEWLHWGEYLVMYRIPAQAIRDQTPVAKVGDPLRRGVGVIGGGSGSGA</sequence>
<evidence type="ECO:0000259" key="1">
    <source>
        <dbReference type="Pfam" id="PF24494"/>
    </source>
</evidence>
<gene>
    <name evidence="2" type="ORF">GGP41_006605</name>
</gene>
<reference evidence="2" key="1">
    <citation type="submission" date="2019-11" db="EMBL/GenBank/DDBJ databases">
        <title>Bipolaris sorokiniana Genome sequencing.</title>
        <authorList>
            <person name="Wang H."/>
        </authorList>
    </citation>
    <scope>NUCLEOTIDE SEQUENCE</scope>
</reference>
<name>A0A8H6DZI4_COCSA</name>
<feature type="domain" description="DUF7587" evidence="1">
    <location>
        <begin position="7"/>
        <end position="162"/>
    </location>
</feature>
<dbReference type="PANTHER" id="PTHR40781:SF1">
    <property type="match status" value="1"/>
</dbReference>
<dbReference type="PANTHER" id="PTHR40781">
    <property type="match status" value="1"/>
</dbReference>
<evidence type="ECO:0000313" key="3">
    <source>
        <dbReference type="Proteomes" id="UP000624244"/>
    </source>
</evidence>
<dbReference type="Proteomes" id="UP000624244">
    <property type="component" value="Unassembled WGS sequence"/>
</dbReference>
<dbReference type="AlphaFoldDB" id="A0A8H6DZI4"/>
<accession>A0A8H6DZI4</accession>
<dbReference type="Pfam" id="PF24494">
    <property type="entry name" value="DUF7587"/>
    <property type="match status" value="1"/>
</dbReference>
<organism evidence="2 3">
    <name type="scientific">Cochliobolus sativus</name>
    <name type="common">Common root rot and spot blotch fungus</name>
    <name type="synonym">Bipolaris sorokiniana</name>
    <dbReference type="NCBI Taxonomy" id="45130"/>
    <lineage>
        <taxon>Eukaryota</taxon>
        <taxon>Fungi</taxon>
        <taxon>Dikarya</taxon>
        <taxon>Ascomycota</taxon>
        <taxon>Pezizomycotina</taxon>
        <taxon>Dothideomycetes</taxon>
        <taxon>Pleosporomycetidae</taxon>
        <taxon>Pleosporales</taxon>
        <taxon>Pleosporineae</taxon>
        <taxon>Pleosporaceae</taxon>
        <taxon>Bipolaris</taxon>
    </lineage>
</organism>